<keyword evidence="2" id="KW-1185">Reference proteome</keyword>
<organism evidence="1 2">
    <name type="scientific">Cellulomonas gelida</name>
    <dbReference type="NCBI Taxonomy" id="1712"/>
    <lineage>
        <taxon>Bacteria</taxon>
        <taxon>Bacillati</taxon>
        <taxon>Actinomycetota</taxon>
        <taxon>Actinomycetes</taxon>
        <taxon>Micrococcales</taxon>
        <taxon>Cellulomonadaceae</taxon>
        <taxon>Cellulomonas</taxon>
    </lineage>
</organism>
<dbReference type="RefSeq" id="WP_141370949.1">
    <property type="nucleotide sequence ID" value="NZ_BJLQ01000023.1"/>
</dbReference>
<dbReference type="AlphaFoldDB" id="A0A4Y3KM78"/>
<accession>A0A4Y3KM78</accession>
<proteinExistence type="predicted"/>
<name>A0A4Y3KM78_9CELL</name>
<evidence type="ECO:0000313" key="1">
    <source>
        <dbReference type="EMBL" id="GEA84973.1"/>
    </source>
</evidence>
<dbReference type="EMBL" id="BJLQ01000023">
    <property type="protein sequence ID" value="GEA84973.1"/>
    <property type="molecule type" value="Genomic_DNA"/>
</dbReference>
<evidence type="ECO:0000313" key="2">
    <source>
        <dbReference type="Proteomes" id="UP000320461"/>
    </source>
</evidence>
<gene>
    <name evidence="1" type="ORF">CGE01nite_22240</name>
</gene>
<comment type="caution">
    <text evidence="1">The sequence shown here is derived from an EMBL/GenBank/DDBJ whole genome shotgun (WGS) entry which is preliminary data.</text>
</comment>
<sequence length="138" mass="14454">MSDVAGPALRAVVDELSQEFGAYLCAGADREAMVWSSDTEITVRLSARGDDEIWVIAGSGLLVRFVAASDGDMGDVAEVVRRIVAGEAVEMFGDRRRADDGFAVATGYALGPDRAFAGGLDGDQARWTARIGGPFAAP</sequence>
<protein>
    <submittedName>
        <fullName evidence="1">Uncharacterized protein</fullName>
    </submittedName>
</protein>
<dbReference type="Proteomes" id="UP000320461">
    <property type="component" value="Unassembled WGS sequence"/>
</dbReference>
<reference evidence="1 2" key="1">
    <citation type="submission" date="2019-06" db="EMBL/GenBank/DDBJ databases">
        <title>Whole genome shotgun sequence of Cellulomonas gelida NBRC 3748.</title>
        <authorList>
            <person name="Hosoyama A."/>
            <person name="Uohara A."/>
            <person name="Ohji S."/>
            <person name="Ichikawa N."/>
        </authorList>
    </citation>
    <scope>NUCLEOTIDE SEQUENCE [LARGE SCALE GENOMIC DNA]</scope>
    <source>
        <strain evidence="1 2">NBRC 3748</strain>
    </source>
</reference>
<dbReference type="OrthoDB" id="5116952at2"/>